<comment type="subcellular location">
    <subcellularLocation>
        <location evidence="2">Cytoplasm</location>
    </subcellularLocation>
    <subcellularLocation>
        <location evidence="1">Nucleus</location>
    </subcellularLocation>
</comment>
<dbReference type="PANTHER" id="PTHR43035:SF1">
    <property type="entry name" value="FATTY ACID REPRESSION MUTANT PROTEIN 2-RELATED"/>
    <property type="match status" value="1"/>
</dbReference>
<keyword evidence="9" id="KW-1185">Reference proteome</keyword>
<dbReference type="RefSeq" id="XP_018278415.1">
    <property type="nucleotide sequence ID" value="XM_018421400.1"/>
</dbReference>
<evidence type="ECO:0000256" key="6">
    <source>
        <dbReference type="ARBA" id="ARBA00023242"/>
    </source>
</evidence>
<dbReference type="InterPro" id="IPR000415">
    <property type="entry name" value="Nitroreductase-like"/>
</dbReference>
<dbReference type="GO" id="GO:0016491">
    <property type="term" value="F:oxidoreductase activity"/>
    <property type="evidence" value="ECO:0007669"/>
    <property type="project" value="UniProtKB-KW"/>
</dbReference>
<sequence>MSTSAISSAQFFAALKARRSVYALKASSPISDAAIRELVETAIKLAPTAYNSQTLRVALVFGDKHKRLWNAMWVENQKTFPNAELEAQQRTKWEHAYMSAYATVVFFDDKKSLGEWCTKMPNRKDELAVWSKNGAGILQHTVWTALATEGLGANLQHFSQVTPGADAAMRQVIEVPEDWECTAIMPFGEIVQHPAEKPKLPLSERLMVFTD</sequence>
<keyword evidence="4" id="KW-0963">Cytoplasm</keyword>
<dbReference type="GO" id="GO:0034599">
    <property type="term" value="P:cellular response to oxidative stress"/>
    <property type="evidence" value="ECO:0007669"/>
    <property type="project" value="InterPro"/>
</dbReference>
<dbReference type="PANTHER" id="PTHR43035">
    <property type="entry name" value="FATTY ACID REPRESSION MUTANT PROTEIN 2-RELATED"/>
    <property type="match status" value="1"/>
</dbReference>
<keyword evidence="5" id="KW-0560">Oxidoreductase</keyword>
<dbReference type="Gene3D" id="3.40.109.10">
    <property type="entry name" value="NADH Oxidase"/>
    <property type="match status" value="1"/>
</dbReference>
<dbReference type="FunFam" id="3.40.109.10:FF:000001">
    <property type="entry name" value="Nitroreductase family"/>
    <property type="match status" value="1"/>
</dbReference>
<evidence type="ECO:0000256" key="1">
    <source>
        <dbReference type="ARBA" id="ARBA00004123"/>
    </source>
</evidence>
<keyword evidence="6" id="KW-0539">Nucleus</keyword>
<dbReference type="Pfam" id="PF00881">
    <property type="entry name" value="Nitroreductase"/>
    <property type="match status" value="1"/>
</dbReference>
<dbReference type="GO" id="GO:0005737">
    <property type="term" value="C:cytoplasm"/>
    <property type="evidence" value="ECO:0007669"/>
    <property type="project" value="UniProtKB-SubCell"/>
</dbReference>
<comment type="similarity">
    <text evidence="3">Belongs to the nitroreductase family.</text>
</comment>
<dbReference type="SUPFAM" id="SSF55469">
    <property type="entry name" value="FMN-dependent nitroreductase-like"/>
    <property type="match status" value="1"/>
</dbReference>
<proteinExistence type="inferred from homology"/>
<name>A0A0J1B2V6_9TREE</name>
<dbReference type="EMBL" id="KQ087211">
    <property type="protein sequence ID" value="KLT41924.1"/>
    <property type="molecule type" value="Genomic_DNA"/>
</dbReference>
<evidence type="ECO:0000256" key="2">
    <source>
        <dbReference type="ARBA" id="ARBA00004496"/>
    </source>
</evidence>
<dbReference type="InterPro" id="IPR033877">
    <property type="entry name" value="Frm2/Hbn1"/>
</dbReference>
<dbReference type="STRING" id="879819.A0A0J1B2V6"/>
<dbReference type="AlphaFoldDB" id="A0A0J1B2V6"/>
<evidence type="ECO:0000256" key="4">
    <source>
        <dbReference type="ARBA" id="ARBA00022490"/>
    </source>
</evidence>
<evidence type="ECO:0000313" key="9">
    <source>
        <dbReference type="Proteomes" id="UP000053611"/>
    </source>
</evidence>
<dbReference type="GO" id="GO:0005634">
    <property type="term" value="C:nucleus"/>
    <property type="evidence" value="ECO:0007669"/>
    <property type="project" value="UniProtKB-SubCell"/>
</dbReference>
<evidence type="ECO:0000256" key="5">
    <source>
        <dbReference type="ARBA" id="ARBA00023002"/>
    </source>
</evidence>
<evidence type="ECO:0000313" key="8">
    <source>
        <dbReference type="EMBL" id="KLT41924.1"/>
    </source>
</evidence>
<evidence type="ECO:0000256" key="3">
    <source>
        <dbReference type="ARBA" id="ARBA00007118"/>
    </source>
</evidence>
<gene>
    <name evidence="8" type="ORF">CC85DRAFT_275233</name>
</gene>
<organism evidence="8 9">
    <name type="scientific">Cutaneotrichosporon oleaginosum</name>
    <dbReference type="NCBI Taxonomy" id="879819"/>
    <lineage>
        <taxon>Eukaryota</taxon>
        <taxon>Fungi</taxon>
        <taxon>Dikarya</taxon>
        <taxon>Basidiomycota</taxon>
        <taxon>Agaricomycotina</taxon>
        <taxon>Tremellomycetes</taxon>
        <taxon>Trichosporonales</taxon>
        <taxon>Trichosporonaceae</taxon>
        <taxon>Cutaneotrichosporon</taxon>
    </lineage>
</organism>
<dbReference type="GeneID" id="28982003"/>
<dbReference type="InterPro" id="IPR029479">
    <property type="entry name" value="Nitroreductase"/>
</dbReference>
<evidence type="ECO:0000259" key="7">
    <source>
        <dbReference type="Pfam" id="PF00881"/>
    </source>
</evidence>
<dbReference type="OrthoDB" id="2138173at2759"/>
<accession>A0A0J1B2V6</accession>
<protein>
    <submittedName>
        <fullName evidence="8">Nitroreductase</fullName>
    </submittedName>
</protein>
<feature type="domain" description="Nitroreductase" evidence="7">
    <location>
        <begin position="15"/>
        <end position="188"/>
    </location>
</feature>
<reference evidence="8 9" key="1">
    <citation type="submission" date="2015-03" db="EMBL/GenBank/DDBJ databases">
        <title>Genomics and transcriptomics of the oil-accumulating basidiomycete yeast T. oleaginosus allow insights into substrate utilization and the diverse evolutionary trajectories of mating systems in fungi.</title>
        <authorList>
            <consortium name="DOE Joint Genome Institute"/>
            <person name="Kourist R."/>
            <person name="Kracht O."/>
            <person name="Bracharz F."/>
            <person name="Lipzen A."/>
            <person name="Nolan M."/>
            <person name="Ohm R."/>
            <person name="Grigoriev I."/>
            <person name="Sun S."/>
            <person name="Heitman J."/>
            <person name="Bruck T."/>
            <person name="Nowrousian M."/>
        </authorList>
    </citation>
    <scope>NUCLEOTIDE SEQUENCE [LARGE SCALE GENOMIC DNA]</scope>
    <source>
        <strain evidence="8 9">IBC0246</strain>
    </source>
</reference>
<dbReference type="Proteomes" id="UP000053611">
    <property type="component" value="Unassembled WGS sequence"/>
</dbReference>